<dbReference type="GO" id="GO:0016020">
    <property type="term" value="C:membrane"/>
    <property type="evidence" value="ECO:0007669"/>
    <property type="project" value="TreeGrafter"/>
</dbReference>
<evidence type="ECO:0000256" key="3">
    <source>
        <dbReference type="ARBA" id="ARBA00023002"/>
    </source>
</evidence>
<proteinExistence type="inferred from homology"/>
<evidence type="ECO:0000256" key="1">
    <source>
        <dbReference type="ARBA" id="ARBA00007730"/>
    </source>
</evidence>
<dbReference type="Gene3D" id="2.60.120.330">
    <property type="entry name" value="B-lactam Antibiotic, Isopenicillin N Synthase, Chain"/>
    <property type="match status" value="1"/>
</dbReference>
<dbReference type="EMBL" id="CP000828">
    <property type="protein sequence ID" value="ABW25767.1"/>
    <property type="molecule type" value="Genomic_DNA"/>
</dbReference>
<name>B0CED3_ACAM1</name>
<dbReference type="SUPFAM" id="SSF51197">
    <property type="entry name" value="Clavaminate synthase-like"/>
    <property type="match status" value="1"/>
</dbReference>
<sequence>MNVLSQPDGNWQAKIRQRFLKAAEQLLRRFEGLIESHSLVGNTPFIEAQSFPWVKQLEHNWPTIAQELDDILQYQDELPNFQDLSPDQYRLTQDDRWKTFFFYAFGVKAAQNCARCPQTSQLIESIPGMKTAFFSILLPQKHIPEHCGVFKGVVRYHLALKVPQPETQCRLRVADQIRHWQQGQGLIFDDRFPHEVWNDSDEVRVVLIIDVVRPLQFPVSLLNQTLIRLISWSPFVQDAKKLQNQWEKRLGAIMKSH</sequence>
<dbReference type="Proteomes" id="UP000000268">
    <property type="component" value="Chromosome"/>
</dbReference>
<keyword evidence="2" id="KW-0223">Dioxygenase</keyword>
<evidence type="ECO:0000313" key="6">
    <source>
        <dbReference type="Proteomes" id="UP000000268"/>
    </source>
</evidence>
<protein>
    <submittedName>
        <fullName evidence="5">Aspartyl/asparaginyl beta-hydroxylase, putative</fullName>
    </submittedName>
</protein>
<evidence type="ECO:0000256" key="2">
    <source>
        <dbReference type="ARBA" id="ARBA00022964"/>
    </source>
</evidence>
<dbReference type="eggNOG" id="COG3555">
    <property type="taxonomic scope" value="Bacteria"/>
</dbReference>
<evidence type="ECO:0000313" key="5">
    <source>
        <dbReference type="EMBL" id="ABW25767.1"/>
    </source>
</evidence>
<dbReference type="RefSeq" id="WP_012161352.1">
    <property type="nucleotide sequence ID" value="NC_009925.1"/>
</dbReference>
<dbReference type="PANTHER" id="PTHR46332:SF5">
    <property type="entry name" value="ASPARTATE BETA-HYDROXYLASE DOMAIN CONTAINING 2"/>
    <property type="match status" value="1"/>
</dbReference>
<dbReference type="GO" id="GO:0051213">
    <property type="term" value="F:dioxygenase activity"/>
    <property type="evidence" value="ECO:0007669"/>
    <property type="project" value="UniProtKB-KW"/>
</dbReference>
<dbReference type="HOGENOM" id="CLU_071783_0_0_3"/>
<dbReference type="InterPro" id="IPR007803">
    <property type="entry name" value="Asp/Arg/Pro-Hydrxlase"/>
</dbReference>
<dbReference type="InterPro" id="IPR051821">
    <property type="entry name" value="Asp/Asn_beta-hydroxylase"/>
</dbReference>
<dbReference type="PANTHER" id="PTHR46332">
    <property type="entry name" value="ASPARTATE BETA-HYDROXYLASE DOMAIN-CONTAINING PROTEIN 2"/>
    <property type="match status" value="1"/>
</dbReference>
<dbReference type="OrthoDB" id="21665at2"/>
<gene>
    <name evidence="5" type="primary">aspH</name>
    <name evidence="5" type="ordered locus">AM1_0721</name>
</gene>
<accession>B0CED3</accession>
<dbReference type="AlphaFoldDB" id="B0CED3"/>
<comment type="similarity">
    <text evidence="1">Belongs to the aspartyl/asparaginyl beta-hydroxylase family.</text>
</comment>
<feature type="domain" description="Aspartyl/asparaginy/proline hydroxylase" evidence="4">
    <location>
        <begin position="58"/>
        <end position="214"/>
    </location>
</feature>
<dbReference type="InterPro" id="IPR027443">
    <property type="entry name" value="IPNS-like_sf"/>
</dbReference>
<evidence type="ECO:0000259" key="4">
    <source>
        <dbReference type="Pfam" id="PF05118"/>
    </source>
</evidence>
<keyword evidence="3" id="KW-0560">Oxidoreductase</keyword>
<dbReference type="Pfam" id="PF05118">
    <property type="entry name" value="Asp_Arg_Hydrox"/>
    <property type="match status" value="1"/>
</dbReference>
<keyword evidence="6" id="KW-1185">Reference proteome</keyword>
<dbReference type="KEGG" id="amr:AM1_0721"/>
<reference evidence="5 6" key="1">
    <citation type="journal article" date="2008" name="Proc. Natl. Acad. Sci. U.S.A.">
        <title>Niche adaptation and genome expansion in the chlorophyll d-producing cyanobacterium Acaryochloris marina.</title>
        <authorList>
            <person name="Swingley W.D."/>
            <person name="Chen M."/>
            <person name="Cheung P.C."/>
            <person name="Conrad A.L."/>
            <person name="Dejesa L.C."/>
            <person name="Hao J."/>
            <person name="Honchak B.M."/>
            <person name="Karbach L.E."/>
            <person name="Kurdoglu A."/>
            <person name="Lahiri S."/>
            <person name="Mastrian S.D."/>
            <person name="Miyashita H."/>
            <person name="Page L."/>
            <person name="Ramakrishna P."/>
            <person name="Satoh S."/>
            <person name="Sattley W.M."/>
            <person name="Shimada Y."/>
            <person name="Taylor H.L."/>
            <person name="Tomo T."/>
            <person name="Tsuchiya T."/>
            <person name="Wang Z.T."/>
            <person name="Raymond J."/>
            <person name="Mimuro M."/>
            <person name="Blankenship R.E."/>
            <person name="Touchman J.W."/>
        </authorList>
    </citation>
    <scope>NUCLEOTIDE SEQUENCE [LARGE SCALE GENOMIC DNA]</scope>
    <source>
        <strain evidence="6">MBIC 11017</strain>
    </source>
</reference>
<dbReference type="STRING" id="329726.AM1_0721"/>
<organism evidence="5 6">
    <name type="scientific">Acaryochloris marina (strain MBIC 11017)</name>
    <dbReference type="NCBI Taxonomy" id="329726"/>
    <lineage>
        <taxon>Bacteria</taxon>
        <taxon>Bacillati</taxon>
        <taxon>Cyanobacteriota</taxon>
        <taxon>Cyanophyceae</taxon>
        <taxon>Acaryochloridales</taxon>
        <taxon>Acaryochloridaceae</taxon>
        <taxon>Acaryochloris</taxon>
    </lineage>
</organism>